<proteinExistence type="predicted"/>
<accession>A0A0K2V2G2</accession>
<protein>
    <submittedName>
        <fullName evidence="1">Uncharacterized protein</fullName>
    </submittedName>
</protein>
<reference evidence="1" key="1">
    <citation type="submission" date="2014-05" db="EMBL/GenBank/DDBJ databases">
        <authorList>
            <person name="Chronopoulou M."/>
        </authorList>
    </citation>
    <scope>NUCLEOTIDE SEQUENCE</scope>
    <source>
        <tissue evidence="1">Whole organism</tissue>
    </source>
</reference>
<evidence type="ECO:0000313" key="1">
    <source>
        <dbReference type="EMBL" id="CDW44485.1"/>
    </source>
</evidence>
<organism evidence="1">
    <name type="scientific">Lepeophtheirus salmonis</name>
    <name type="common">Salmon louse</name>
    <name type="synonym">Caligus salmonis</name>
    <dbReference type="NCBI Taxonomy" id="72036"/>
    <lineage>
        <taxon>Eukaryota</taxon>
        <taxon>Metazoa</taxon>
        <taxon>Ecdysozoa</taxon>
        <taxon>Arthropoda</taxon>
        <taxon>Crustacea</taxon>
        <taxon>Multicrustacea</taxon>
        <taxon>Hexanauplia</taxon>
        <taxon>Copepoda</taxon>
        <taxon>Siphonostomatoida</taxon>
        <taxon>Caligidae</taxon>
        <taxon>Lepeophtheirus</taxon>
    </lineage>
</organism>
<sequence length="190" mass="23014">MYHNGEFLIILQCLTTDTMYKLDLQNEPILLRNLEAVIWSEFVIKLCPPRDYGLTDQESELNLNYIEKLPYDHINSLKIAFETVAPFKTKIQRKSVPWWSKELSKLRRKVKKAERKVKKTQCADYREAYYSSKREYRRVIEVEKRHHWCKRCTRLDSQQALRAAIQHQKGRNNYTICIYLFLRRKRLSQR</sequence>
<dbReference type="AlphaFoldDB" id="A0A0K2V2G2"/>
<dbReference type="EMBL" id="HACA01027124">
    <property type="protein sequence ID" value="CDW44485.1"/>
    <property type="molecule type" value="Transcribed_RNA"/>
</dbReference>
<name>A0A0K2V2G2_LEPSM</name>